<feature type="compositionally biased region" description="Low complexity" evidence="9">
    <location>
        <begin position="323"/>
        <end position="342"/>
    </location>
</feature>
<evidence type="ECO:0000256" key="3">
    <source>
        <dbReference type="ARBA" id="ARBA00022475"/>
    </source>
</evidence>
<keyword evidence="5" id="KW-0029">Amino-acid transport</keyword>
<dbReference type="PANTHER" id="PTHR30614">
    <property type="entry name" value="MEMBRANE COMPONENT OF AMINO ACID ABC TRANSPORTER"/>
    <property type="match status" value="1"/>
</dbReference>
<evidence type="ECO:0000256" key="8">
    <source>
        <dbReference type="RuleBase" id="RU363032"/>
    </source>
</evidence>
<evidence type="ECO:0000256" key="6">
    <source>
        <dbReference type="ARBA" id="ARBA00022989"/>
    </source>
</evidence>
<dbReference type="RefSeq" id="WP_343925863.1">
    <property type="nucleotide sequence ID" value="NZ_BAAAKW010000035.1"/>
</dbReference>
<feature type="domain" description="ABC transmembrane type-1" evidence="10">
    <location>
        <begin position="78"/>
        <end position="287"/>
    </location>
</feature>
<dbReference type="InterPro" id="IPR035906">
    <property type="entry name" value="MetI-like_sf"/>
</dbReference>
<dbReference type="InterPro" id="IPR000515">
    <property type="entry name" value="MetI-like"/>
</dbReference>
<evidence type="ECO:0000256" key="9">
    <source>
        <dbReference type="SAM" id="MobiDB-lite"/>
    </source>
</evidence>
<keyword evidence="2 8" id="KW-0813">Transport</keyword>
<dbReference type="EMBL" id="BAAAKW010000035">
    <property type="protein sequence ID" value="GAA1222169.1"/>
    <property type="molecule type" value="Genomic_DNA"/>
</dbReference>
<dbReference type="PROSITE" id="PS50928">
    <property type="entry name" value="ABC_TM1"/>
    <property type="match status" value="1"/>
</dbReference>
<evidence type="ECO:0000313" key="11">
    <source>
        <dbReference type="EMBL" id="GAA1222169.1"/>
    </source>
</evidence>
<evidence type="ECO:0000256" key="2">
    <source>
        <dbReference type="ARBA" id="ARBA00022448"/>
    </source>
</evidence>
<comment type="subcellular location">
    <subcellularLocation>
        <location evidence="1 8">Cell membrane</location>
        <topology evidence="1 8">Multi-pass membrane protein</topology>
    </subcellularLocation>
</comment>
<feature type="region of interest" description="Disordered" evidence="9">
    <location>
        <begin position="321"/>
        <end position="349"/>
    </location>
</feature>
<evidence type="ECO:0000256" key="4">
    <source>
        <dbReference type="ARBA" id="ARBA00022692"/>
    </source>
</evidence>
<keyword evidence="3" id="KW-1003">Cell membrane</keyword>
<keyword evidence="4 8" id="KW-0812">Transmembrane</keyword>
<evidence type="ECO:0000256" key="1">
    <source>
        <dbReference type="ARBA" id="ARBA00004651"/>
    </source>
</evidence>
<gene>
    <name evidence="11" type="ORF">GCM10009655_22220</name>
</gene>
<dbReference type="Proteomes" id="UP001500943">
    <property type="component" value="Unassembled WGS sequence"/>
</dbReference>
<name>A0ABN1VUE1_9MICO</name>
<dbReference type="InterPro" id="IPR043429">
    <property type="entry name" value="ArtM/GltK/GlnP/TcyL/YhdX-like"/>
</dbReference>
<dbReference type="CDD" id="cd06261">
    <property type="entry name" value="TM_PBP2"/>
    <property type="match status" value="1"/>
</dbReference>
<keyword evidence="7 8" id="KW-0472">Membrane</keyword>
<dbReference type="NCBIfam" id="TIGR01726">
    <property type="entry name" value="HEQRo_perm_3TM"/>
    <property type="match status" value="1"/>
</dbReference>
<accession>A0ABN1VUE1</accession>
<keyword evidence="6 8" id="KW-1133">Transmembrane helix</keyword>
<feature type="transmembrane region" description="Helical" evidence="8">
    <location>
        <begin position="37"/>
        <end position="57"/>
    </location>
</feature>
<dbReference type="InterPro" id="IPR010065">
    <property type="entry name" value="AA_ABC_transptr_permease_3TM"/>
</dbReference>
<organism evidence="11 12">
    <name type="scientific">Rhodoglobus aureus</name>
    <dbReference type="NCBI Taxonomy" id="191497"/>
    <lineage>
        <taxon>Bacteria</taxon>
        <taxon>Bacillati</taxon>
        <taxon>Actinomycetota</taxon>
        <taxon>Actinomycetes</taxon>
        <taxon>Micrococcales</taxon>
        <taxon>Microbacteriaceae</taxon>
        <taxon>Rhodoglobus</taxon>
    </lineage>
</organism>
<dbReference type="PANTHER" id="PTHR30614:SF0">
    <property type="entry name" value="L-CYSTINE TRANSPORT SYSTEM PERMEASE PROTEIN TCYL"/>
    <property type="match status" value="1"/>
</dbReference>
<dbReference type="Gene3D" id="1.10.3720.10">
    <property type="entry name" value="MetI-like"/>
    <property type="match status" value="1"/>
</dbReference>
<feature type="transmembrane region" description="Helical" evidence="8">
    <location>
        <begin position="77"/>
        <end position="102"/>
    </location>
</feature>
<reference evidence="11 12" key="1">
    <citation type="journal article" date="2019" name="Int. J. Syst. Evol. Microbiol.">
        <title>The Global Catalogue of Microorganisms (GCM) 10K type strain sequencing project: providing services to taxonomists for standard genome sequencing and annotation.</title>
        <authorList>
            <consortium name="The Broad Institute Genomics Platform"/>
            <consortium name="The Broad Institute Genome Sequencing Center for Infectious Disease"/>
            <person name="Wu L."/>
            <person name="Ma J."/>
        </authorList>
    </citation>
    <scope>NUCLEOTIDE SEQUENCE [LARGE SCALE GENOMIC DNA]</scope>
    <source>
        <strain evidence="11 12">JCM 12762</strain>
    </source>
</reference>
<feature type="transmembrane region" description="Helical" evidence="8">
    <location>
        <begin position="161"/>
        <end position="181"/>
    </location>
</feature>
<comment type="similarity">
    <text evidence="8">Belongs to the binding-protein-dependent transport system permease family.</text>
</comment>
<keyword evidence="12" id="KW-1185">Reference proteome</keyword>
<protein>
    <submittedName>
        <fullName evidence="11">Amino acid ABC transporter permease</fullName>
    </submittedName>
</protein>
<sequence length="349" mass="37989">MAVSDSGRSATPVSVSSNGADQAEAIKAIRLRHPWRNVVAVVLLAVLVLFVVDASQREAYGWDNFGKYIFDRRISQAAGYTILLTVYSMIIAIVLGVTLAVMRLSDNPVVKGIAWLYLWVFRGTPVYVQLVFWGLFATIYSTIEIGTPFTEPWLSVETNDLISVFWLAVIGLALNESAYMAEIVRAGILSVDKGQDEAATALGMSWLQTMTRVVIPQAMRIIIPPTGNEVISMLKTTSLVTAIPFSLELYGRSRDISVVIFDPIPLLLVASAWYLLFTSILMVGQYFLEKRFSRGVGQARPEKAGTETGVITLKTGVIQTPGATSDSAARTDSAAGTDSSTDPSGKEHR</sequence>
<dbReference type="SUPFAM" id="SSF161098">
    <property type="entry name" value="MetI-like"/>
    <property type="match status" value="1"/>
</dbReference>
<proteinExistence type="inferred from homology"/>
<evidence type="ECO:0000256" key="7">
    <source>
        <dbReference type="ARBA" id="ARBA00023136"/>
    </source>
</evidence>
<evidence type="ECO:0000259" key="10">
    <source>
        <dbReference type="PROSITE" id="PS50928"/>
    </source>
</evidence>
<feature type="transmembrane region" description="Helical" evidence="8">
    <location>
        <begin position="114"/>
        <end position="141"/>
    </location>
</feature>
<evidence type="ECO:0000256" key="5">
    <source>
        <dbReference type="ARBA" id="ARBA00022970"/>
    </source>
</evidence>
<comment type="caution">
    <text evidence="11">The sequence shown here is derived from an EMBL/GenBank/DDBJ whole genome shotgun (WGS) entry which is preliminary data.</text>
</comment>
<dbReference type="Pfam" id="PF00528">
    <property type="entry name" value="BPD_transp_1"/>
    <property type="match status" value="1"/>
</dbReference>
<feature type="transmembrane region" description="Helical" evidence="8">
    <location>
        <begin position="267"/>
        <end position="288"/>
    </location>
</feature>
<evidence type="ECO:0000313" key="12">
    <source>
        <dbReference type="Proteomes" id="UP001500943"/>
    </source>
</evidence>